<protein>
    <recommendedName>
        <fullName evidence="1">PAC domain-containing protein</fullName>
    </recommendedName>
</protein>
<dbReference type="Gene3D" id="3.30.450.20">
    <property type="entry name" value="PAS domain"/>
    <property type="match status" value="1"/>
</dbReference>
<dbReference type="CDD" id="cd00130">
    <property type="entry name" value="PAS"/>
    <property type="match status" value="1"/>
</dbReference>
<dbReference type="InterPro" id="IPR035965">
    <property type="entry name" value="PAS-like_dom_sf"/>
</dbReference>
<dbReference type="AlphaFoldDB" id="X0YSV6"/>
<feature type="non-terminal residue" evidence="2">
    <location>
        <position position="247"/>
    </location>
</feature>
<dbReference type="SMART" id="SM00086">
    <property type="entry name" value="PAC"/>
    <property type="match status" value="1"/>
</dbReference>
<dbReference type="InterPro" id="IPR000700">
    <property type="entry name" value="PAS-assoc_C"/>
</dbReference>
<dbReference type="Gene3D" id="3.30.450.40">
    <property type="match status" value="1"/>
</dbReference>
<gene>
    <name evidence="2" type="ORF">S01H4_17131</name>
</gene>
<evidence type="ECO:0000259" key="1">
    <source>
        <dbReference type="PROSITE" id="PS50113"/>
    </source>
</evidence>
<dbReference type="PROSITE" id="PS50113">
    <property type="entry name" value="PAC"/>
    <property type="match status" value="1"/>
</dbReference>
<accession>X0YSV6</accession>
<organism evidence="2">
    <name type="scientific">marine sediment metagenome</name>
    <dbReference type="NCBI Taxonomy" id="412755"/>
    <lineage>
        <taxon>unclassified sequences</taxon>
        <taxon>metagenomes</taxon>
        <taxon>ecological metagenomes</taxon>
    </lineage>
</organism>
<reference evidence="2" key="1">
    <citation type="journal article" date="2014" name="Front. Microbiol.">
        <title>High frequency of phylogenetically diverse reductive dehalogenase-homologous genes in deep subseafloor sedimentary metagenomes.</title>
        <authorList>
            <person name="Kawai M."/>
            <person name="Futagami T."/>
            <person name="Toyoda A."/>
            <person name="Takaki Y."/>
            <person name="Nishi S."/>
            <person name="Hori S."/>
            <person name="Arai W."/>
            <person name="Tsubouchi T."/>
            <person name="Morono Y."/>
            <person name="Uchiyama I."/>
            <person name="Ito T."/>
            <person name="Fujiyama A."/>
            <person name="Inagaki F."/>
            <person name="Takami H."/>
        </authorList>
    </citation>
    <scope>NUCLEOTIDE SEQUENCE</scope>
    <source>
        <strain evidence="2">Expedition CK06-06</strain>
    </source>
</reference>
<dbReference type="Pfam" id="PF13426">
    <property type="entry name" value="PAS_9"/>
    <property type="match status" value="1"/>
</dbReference>
<sequence>MISLTDLIYILVLVIVAALISEQKDFIQKLYKQIVSQQSEENRLIDSRDDYRNLVYRVPIGLYRTTPEGKILEASSALMEILGFPDFETLSFVNIADELYVDSQDRQNEQILLQKDGLVRDYELRLYRRNRDIIWVRDNVRAIKGETGTIICYEGSLEDITERKEMEAAEREQRLLAEALSDTAAALSGTLEFEEVLDRILVNMEHVVPHDAANIMLVDKGSARIARSKGYISDWEEDARQESRFLI</sequence>
<dbReference type="SUPFAM" id="SSF55785">
    <property type="entry name" value="PYP-like sensor domain (PAS domain)"/>
    <property type="match status" value="1"/>
</dbReference>
<dbReference type="InterPro" id="IPR000014">
    <property type="entry name" value="PAS"/>
</dbReference>
<dbReference type="InterPro" id="IPR029016">
    <property type="entry name" value="GAF-like_dom_sf"/>
</dbReference>
<dbReference type="SUPFAM" id="SSF55781">
    <property type="entry name" value="GAF domain-like"/>
    <property type="match status" value="1"/>
</dbReference>
<evidence type="ECO:0000313" key="2">
    <source>
        <dbReference type="EMBL" id="GAG59305.1"/>
    </source>
</evidence>
<name>X0YSV6_9ZZZZ</name>
<dbReference type="InterPro" id="IPR001610">
    <property type="entry name" value="PAC"/>
</dbReference>
<dbReference type="NCBIfam" id="TIGR00229">
    <property type="entry name" value="sensory_box"/>
    <property type="match status" value="1"/>
</dbReference>
<feature type="domain" description="PAC" evidence="1">
    <location>
        <begin position="120"/>
        <end position="172"/>
    </location>
</feature>
<proteinExistence type="predicted"/>
<comment type="caution">
    <text evidence="2">The sequence shown here is derived from an EMBL/GenBank/DDBJ whole genome shotgun (WGS) entry which is preliminary data.</text>
</comment>
<dbReference type="EMBL" id="BART01007531">
    <property type="protein sequence ID" value="GAG59305.1"/>
    <property type="molecule type" value="Genomic_DNA"/>
</dbReference>